<evidence type="ECO:0000259" key="1">
    <source>
        <dbReference type="PROSITE" id="PS50181"/>
    </source>
</evidence>
<feature type="domain" description="F-box" evidence="1">
    <location>
        <begin position="22"/>
        <end position="70"/>
    </location>
</feature>
<protein>
    <submittedName>
        <fullName evidence="2">G11606 protein</fullName>
    </submittedName>
</protein>
<gene>
    <name evidence="2" type="primary">g11606</name>
    <name evidence="2" type="ORF">VP750_LOCUS10372</name>
</gene>
<dbReference type="EMBL" id="CAXHTA020000018">
    <property type="protein sequence ID" value="CAL5228466.1"/>
    <property type="molecule type" value="Genomic_DNA"/>
</dbReference>
<dbReference type="PROSITE" id="PS50181">
    <property type="entry name" value="FBOX"/>
    <property type="match status" value="1"/>
</dbReference>
<dbReference type="InterPro" id="IPR001810">
    <property type="entry name" value="F-box_dom"/>
</dbReference>
<reference evidence="2 3" key="1">
    <citation type="submission" date="2024-06" db="EMBL/GenBank/DDBJ databases">
        <authorList>
            <person name="Kraege A."/>
            <person name="Thomma B."/>
        </authorList>
    </citation>
    <scope>NUCLEOTIDE SEQUENCE [LARGE SCALE GENOMIC DNA]</scope>
</reference>
<sequence>MAVVVHPKFFHTLPRRGPVDGPVQLHGLPLPILHLIASKLDKAKDLCSFEQVCTLGREAVRYDDLLWMQLCCNRFHMPRHSRLEHGMTWRQLYRYHHRLFYEYLVYRRPDKLVDLGNGVAWFNIPVMA</sequence>
<comment type="caution">
    <text evidence="2">The sequence shown here is derived from an EMBL/GenBank/DDBJ whole genome shotgun (WGS) entry which is preliminary data.</text>
</comment>
<dbReference type="Pfam" id="PF12937">
    <property type="entry name" value="F-box-like"/>
    <property type="match status" value="1"/>
</dbReference>
<evidence type="ECO:0000313" key="3">
    <source>
        <dbReference type="Proteomes" id="UP001497392"/>
    </source>
</evidence>
<dbReference type="Gene3D" id="1.20.1280.50">
    <property type="match status" value="1"/>
</dbReference>
<proteinExistence type="predicted"/>
<dbReference type="InterPro" id="IPR036047">
    <property type="entry name" value="F-box-like_dom_sf"/>
</dbReference>
<evidence type="ECO:0000313" key="2">
    <source>
        <dbReference type="EMBL" id="CAL5228466.1"/>
    </source>
</evidence>
<name>A0ABP1G8D7_9CHLO</name>
<accession>A0ABP1G8D7</accession>
<dbReference type="SUPFAM" id="SSF81383">
    <property type="entry name" value="F-box domain"/>
    <property type="match status" value="1"/>
</dbReference>
<keyword evidence="3" id="KW-1185">Reference proteome</keyword>
<dbReference type="Proteomes" id="UP001497392">
    <property type="component" value="Unassembled WGS sequence"/>
</dbReference>
<organism evidence="2 3">
    <name type="scientific">Coccomyxa viridis</name>
    <dbReference type="NCBI Taxonomy" id="1274662"/>
    <lineage>
        <taxon>Eukaryota</taxon>
        <taxon>Viridiplantae</taxon>
        <taxon>Chlorophyta</taxon>
        <taxon>core chlorophytes</taxon>
        <taxon>Trebouxiophyceae</taxon>
        <taxon>Trebouxiophyceae incertae sedis</taxon>
        <taxon>Coccomyxaceae</taxon>
        <taxon>Coccomyxa</taxon>
    </lineage>
</organism>